<dbReference type="GO" id="GO:0005524">
    <property type="term" value="F:ATP binding"/>
    <property type="evidence" value="ECO:0007669"/>
    <property type="project" value="UniProtKB-KW"/>
</dbReference>
<dbReference type="PANTHER" id="PTHR24223">
    <property type="entry name" value="ATP-BINDING CASSETTE SUB-FAMILY C"/>
    <property type="match status" value="1"/>
</dbReference>
<dbReference type="GO" id="GO:0005886">
    <property type="term" value="C:plasma membrane"/>
    <property type="evidence" value="ECO:0007669"/>
    <property type="project" value="TreeGrafter"/>
</dbReference>
<dbReference type="GO" id="GO:0016887">
    <property type="term" value="F:ATP hydrolysis activity"/>
    <property type="evidence" value="ECO:0007669"/>
    <property type="project" value="InterPro"/>
</dbReference>
<keyword evidence="1" id="KW-0547">Nucleotide-binding</keyword>
<dbReference type="EMBL" id="SGJD01002056">
    <property type="protein sequence ID" value="KAB0397016.1"/>
    <property type="molecule type" value="Genomic_DNA"/>
</dbReference>
<evidence type="ECO:0000259" key="3">
    <source>
        <dbReference type="Pfam" id="PF00005"/>
    </source>
</evidence>
<organism evidence="4 5">
    <name type="scientific">Balaenoptera physalus</name>
    <name type="common">Fin whale</name>
    <name type="synonym">Balaena physalus</name>
    <dbReference type="NCBI Taxonomy" id="9770"/>
    <lineage>
        <taxon>Eukaryota</taxon>
        <taxon>Metazoa</taxon>
        <taxon>Chordata</taxon>
        <taxon>Craniata</taxon>
        <taxon>Vertebrata</taxon>
        <taxon>Euteleostomi</taxon>
        <taxon>Mammalia</taxon>
        <taxon>Eutheria</taxon>
        <taxon>Laurasiatheria</taxon>
        <taxon>Artiodactyla</taxon>
        <taxon>Whippomorpha</taxon>
        <taxon>Cetacea</taxon>
        <taxon>Mysticeti</taxon>
        <taxon>Balaenopteridae</taxon>
        <taxon>Balaenoptera</taxon>
    </lineage>
</organism>
<feature type="non-terminal residue" evidence="4">
    <location>
        <position position="175"/>
    </location>
</feature>
<comment type="caution">
    <text evidence="4">The sequence shown here is derived from an EMBL/GenBank/DDBJ whole genome shotgun (WGS) entry which is preliminary data.</text>
</comment>
<sequence>EPVLFTGTMRKNLDPFNEHMDEELWNALEEVQFKEAIKGVPGKMDTELAESGSNFSAGQRQLVCLARAILRKNQILIIDKATSNVDPRYGAEVHETWYPKFKCCKWKTFSDAEKCFYVFSLPERYLLLTLIPENKRRNQNMLYINTKKIHEKFVQCTVLTITNRLTTITDSDRIT</sequence>
<dbReference type="Pfam" id="PF00005">
    <property type="entry name" value="ABC_tran"/>
    <property type="match status" value="1"/>
</dbReference>
<dbReference type="PANTHER" id="PTHR24223:SF357">
    <property type="entry name" value="ATP-BINDING CASSETTE SUB-FAMILY C MEMBER 4"/>
    <property type="match status" value="1"/>
</dbReference>
<feature type="domain" description="ABC transporter" evidence="3">
    <location>
        <begin position="9"/>
        <end position="83"/>
    </location>
</feature>
<reference evidence="4 5" key="1">
    <citation type="journal article" date="2019" name="PLoS ONE">
        <title>Genomic analyses reveal an absence of contemporary introgressive admixture between fin whales and blue whales, despite known hybrids.</title>
        <authorList>
            <person name="Westbury M.V."/>
            <person name="Petersen B."/>
            <person name="Lorenzen E.D."/>
        </authorList>
    </citation>
    <scope>NUCLEOTIDE SEQUENCE [LARGE SCALE GENOMIC DNA]</scope>
    <source>
        <strain evidence="4">FinWhale-01</strain>
    </source>
</reference>
<evidence type="ECO:0000256" key="1">
    <source>
        <dbReference type="ARBA" id="ARBA00022741"/>
    </source>
</evidence>
<keyword evidence="2" id="KW-0067">ATP-binding</keyword>
<evidence type="ECO:0000313" key="4">
    <source>
        <dbReference type="EMBL" id="KAB0397016.1"/>
    </source>
</evidence>
<protein>
    <recommendedName>
        <fullName evidence="3">ABC transporter domain-containing protein</fullName>
    </recommendedName>
</protein>
<feature type="non-terminal residue" evidence="4">
    <location>
        <position position="1"/>
    </location>
</feature>
<dbReference type="Gene3D" id="3.40.50.300">
    <property type="entry name" value="P-loop containing nucleotide triphosphate hydrolases"/>
    <property type="match status" value="1"/>
</dbReference>
<dbReference type="Proteomes" id="UP000437017">
    <property type="component" value="Unassembled WGS sequence"/>
</dbReference>
<keyword evidence="5" id="KW-1185">Reference proteome</keyword>
<name>A0A643C9V9_BALPH</name>
<dbReference type="InterPro" id="IPR003439">
    <property type="entry name" value="ABC_transporter-like_ATP-bd"/>
</dbReference>
<accession>A0A643C9V9</accession>
<dbReference type="InterPro" id="IPR027417">
    <property type="entry name" value="P-loop_NTPase"/>
</dbReference>
<proteinExistence type="predicted"/>
<gene>
    <name evidence="4" type="ORF">E2I00_001698</name>
</gene>
<dbReference type="OrthoDB" id="6500128at2759"/>
<dbReference type="SUPFAM" id="SSF52540">
    <property type="entry name" value="P-loop containing nucleoside triphosphate hydrolases"/>
    <property type="match status" value="1"/>
</dbReference>
<evidence type="ECO:0000313" key="5">
    <source>
        <dbReference type="Proteomes" id="UP000437017"/>
    </source>
</evidence>
<dbReference type="AlphaFoldDB" id="A0A643C9V9"/>
<dbReference type="GO" id="GO:0042626">
    <property type="term" value="F:ATPase-coupled transmembrane transporter activity"/>
    <property type="evidence" value="ECO:0007669"/>
    <property type="project" value="TreeGrafter"/>
</dbReference>
<dbReference type="InterPro" id="IPR050173">
    <property type="entry name" value="ABC_transporter_C-like"/>
</dbReference>
<evidence type="ECO:0000256" key="2">
    <source>
        <dbReference type="ARBA" id="ARBA00022840"/>
    </source>
</evidence>